<evidence type="ECO:0000256" key="5">
    <source>
        <dbReference type="ARBA" id="ARBA00022759"/>
    </source>
</evidence>
<dbReference type="Pfam" id="PF17917">
    <property type="entry name" value="RT_RNaseH"/>
    <property type="match status" value="1"/>
</dbReference>
<dbReference type="GO" id="GO:0003964">
    <property type="term" value="F:RNA-directed DNA polymerase activity"/>
    <property type="evidence" value="ECO:0007669"/>
    <property type="project" value="UniProtKB-KW"/>
</dbReference>
<dbReference type="Gene3D" id="3.30.420.10">
    <property type="entry name" value="Ribonuclease H-like superfamily/Ribonuclease H"/>
    <property type="match status" value="1"/>
</dbReference>
<keyword evidence="5" id="KW-0255">Endonuclease</keyword>
<evidence type="ECO:0000256" key="8">
    <source>
        <dbReference type="SAM" id="MobiDB-lite"/>
    </source>
</evidence>
<feature type="region of interest" description="Disordered" evidence="8">
    <location>
        <begin position="20"/>
        <end position="53"/>
    </location>
</feature>
<dbReference type="GO" id="GO:0016787">
    <property type="term" value="F:hydrolase activity"/>
    <property type="evidence" value="ECO:0007669"/>
    <property type="project" value="UniProtKB-KW"/>
</dbReference>
<accession>A0A0V1BEI5</accession>
<dbReference type="Gene3D" id="3.30.70.270">
    <property type="match status" value="1"/>
</dbReference>
<dbReference type="PANTHER" id="PTHR37984:SF12">
    <property type="entry name" value="RIBONUCLEASE H"/>
    <property type="match status" value="1"/>
</dbReference>
<evidence type="ECO:0000256" key="2">
    <source>
        <dbReference type="ARBA" id="ARBA00022679"/>
    </source>
</evidence>
<evidence type="ECO:0000256" key="7">
    <source>
        <dbReference type="ARBA" id="ARBA00022918"/>
    </source>
</evidence>
<keyword evidence="2" id="KW-0808">Transferase</keyword>
<dbReference type="InterPro" id="IPR043502">
    <property type="entry name" value="DNA/RNA_pol_sf"/>
</dbReference>
<feature type="region of interest" description="Disordered" evidence="8">
    <location>
        <begin position="937"/>
        <end position="964"/>
    </location>
</feature>
<dbReference type="Pfam" id="PF00665">
    <property type="entry name" value="rve"/>
    <property type="match status" value="1"/>
</dbReference>
<keyword evidence="3" id="KW-0548">Nucleotidyltransferase</keyword>
<dbReference type="InParanoid" id="A0A0V1BEI5"/>
<dbReference type="OrthoDB" id="5920039at2759"/>
<sequence length="1903" mass="221435">MKQQSKRYRPLMLWHLDETHSANRKSEKNVGCTGREQGAKNQRRQPCSKGKYAGTIGEKRKKSYIPFYKYIKQHDSFRNKRKFNRRRKDHADDEGIHRSIRSKILCKNSSKEKKISMVILLQAVQEGRALHTELPTAALQKKKRLLVTTLVFSTKKQKALVSSDEVYTMTVFKCNFRRKFPTNNAMPRRRKDHADDEGIHRSIRSKILCKNSSKEKKISMVILLQAVQEGRALHTELPTDLDLNVTLICMKARKVPFALREKTDAELDKLVEQGVLEPMNHPTQRKSLAKLDLAQAYQQLTVDDATADAQTIITHRGAFRVKRFKIDATGIHPAKAKVQAIQDAPTPKNKQQLQAFLGLLNFYHSFLKDKATVAEQLHRLLDKNARWIWTSKHEKAFRDVKRLLSSDAVLTHYDGEKPMRCIATWFGAVLCHKLSSTQEIPITFYSRTLSTMERNYGQIDKEALAVIAGVKKFHEYLYGRQFTIITDHKPLFGLFVPKKETPQILSPRMLRWSILLNAYDYTINYRPGKEIANADALSRLPKQSTENNDSHNPVILSLETIDNSPLHSKDITRITAKDPILTRVLSWAWRSWPKSVSDERLKPYVTRQHELSIHNGCLLWGSRVIIPLQARHKIFKELHIGHPGIVRMKALSRSYVWWPKLDSEIENLVRTCELCQQSRASPPHAPVHKWESPRIPWSRIHVELAGPIYGKNFLIVVDAFSKWLEVRVLKNTTSESVISCLRQIFSIHGLPDIIVSDNGTQFTSHIFQEYLNKGGIKHITSASFHPSSNGQAERMVRITKEFLKKMTQRDWEYDLANFSFCQHVTPCTTAGKSPAELLMNRRLRTVLDRLQPDVELEDLDKNFEKVRTFQTYDQVYARNYSSEKTWKPATFVTQTGPPSYQVQTEDGQLWPRHIDQRKSNHRKIKLEKKTVEAIPEEDTAVVTTPREESAAASPSPDIESVGQQRSSTQMKIYVPVIDKICLLQQIGIREEILDSIELFLFKSSFKSCIANTYSDFSPYNYSLFAYNEKTSSCSKLHAMPEENIIVNCSEQLHDLQFYKKIGIRQEILNSIGLFMSAASFKYCIAYSYSDFSPYNYSLFAYDEKARLCSPLYDLPEENIIDNRSEQLYDLQFYKVTHCLPAEGFMYSFEEEVEENVNKINAVKLKATAEICIVERHPFNENFFLKRTGMLFLQSLELCLAHCRVVSGRSKCNAVLFSGEEKVCLLLRQNQPLQSRDVMRKSASQLFTLNYCYYNMTESSQRRDYNGRGNKINLRIGSMRVQCTVHEIPLLRKHMKQQCLLWKSKTLRHCIKFCARQYRANLCNAVYFEAEEKTCLHLLLNASQALHEYTESKKETIHFIEKCVEVAERQENQQESAINRIQSDETSIYSPSRQRCCRTNNIRAEGFMYSFEEEVEENVNKINAVKLKATAEICIVERHPFSENFLLKRTKMFFLQSLELCLAHCRVLSVRGKCNAVLFSGEERVCLLLQQNQPLQSRDVMRKSASQFFTVNYCDYNMTESSQRRDYNGRGKKINLHVESMRVQCTVHEIPLLRKHMKHQFLLWNSINFRYCIQFCVQQFQRNLCNAVYFEAEEKTCLHLLLNASQALHEYTESRKETIHFIEKCVEVAERQEYQQESAINRIQSDETSLSSPSRPRSSRTHNVHEQELDFFHYVAAEDVHEQYTKLYEFFEVCKIQVLNIGIIRNAFAIQIRRKIYSLNRCLHICRRHTSCMAILYSKLDHQCKKIFKGRSGNLILVQDDELVLALKECFKVLRNADTLFILYNRPAERKCNADPVVYYFKETHEICAVEIYKQKNLTSWEVITISKDVSNFRRYCTVNQELWLICITKEEKTDRQRMEVPRNQPLMYERAASRGVSARQGIKFQSTYLGAPLWREPSYILER</sequence>
<feature type="domain" description="Integrase catalytic" evidence="9">
    <location>
        <begin position="682"/>
        <end position="842"/>
    </location>
</feature>
<keyword evidence="4" id="KW-0540">Nuclease</keyword>
<keyword evidence="7" id="KW-0695">RNA-directed DNA polymerase</keyword>
<dbReference type="InterPro" id="IPR001584">
    <property type="entry name" value="Integrase_cat-core"/>
</dbReference>
<dbReference type="InterPro" id="IPR050951">
    <property type="entry name" value="Retrovirus_Pol_polyprotein"/>
</dbReference>
<dbReference type="FunFam" id="1.10.340.70:FF:000003">
    <property type="entry name" value="Protein CBG25708"/>
    <property type="match status" value="1"/>
</dbReference>
<dbReference type="InterPro" id="IPR036397">
    <property type="entry name" value="RNaseH_sf"/>
</dbReference>
<dbReference type="GO" id="GO:0042575">
    <property type="term" value="C:DNA polymerase complex"/>
    <property type="evidence" value="ECO:0007669"/>
    <property type="project" value="UniProtKB-ARBA"/>
</dbReference>
<evidence type="ECO:0000256" key="3">
    <source>
        <dbReference type="ARBA" id="ARBA00022695"/>
    </source>
</evidence>
<protein>
    <recommendedName>
        <fullName evidence="1">RNA-directed DNA polymerase</fullName>
        <ecNumber evidence="1">2.7.7.49</ecNumber>
    </recommendedName>
</protein>
<dbReference type="GO" id="GO:0003676">
    <property type="term" value="F:nucleic acid binding"/>
    <property type="evidence" value="ECO:0007669"/>
    <property type="project" value="InterPro"/>
</dbReference>
<evidence type="ECO:0000256" key="1">
    <source>
        <dbReference type="ARBA" id="ARBA00012493"/>
    </source>
</evidence>
<dbReference type="SUPFAM" id="SSF56672">
    <property type="entry name" value="DNA/RNA polymerases"/>
    <property type="match status" value="1"/>
</dbReference>
<dbReference type="Gene3D" id="1.10.340.70">
    <property type="match status" value="1"/>
</dbReference>
<gene>
    <name evidence="10" type="primary">K02A2.6</name>
    <name evidence="10" type="ORF">T01_5966</name>
</gene>
<evidence type="ECO:0000259" key="9">
    <source>
        <dbReference type="PROSITE" id="PS50994"/>
    </source>
</evidence>
<dbReference type="STRING" id="6334.A0A0V1BEI5"/>
<dbReference type="FunFam" id="3.30.420.10:FF:000063">
    <property type="entry name" value="Retrovirus-related Pol polyprotein from transposon 297-like Protein"/>
    <property type="match status" value="1"/>
</dbReference>
<evidence type="ECO:0000256" key="6">
    <source>
        <dbReference type="ARBA" id="ARBA00022801"/>
    </source>
</evidence>
<evidence type="ECO:0000313" key="11">
    <source>
        <dbReference type="Proteomes" id="UP000054776"/>
    </source>
</evidence>
<dbReference type="PANTHER" id="PTHR37984">
    <property type="entry name" value="PROTEIN CBG26694"/>
    <property type="match status" value="1"/>
</dbReference>
<name>A0A0V1BEI5_TRISP</name>
<dbReference type="EC" id="2.7.7.49" evidence="1"/>
<dbReference type="SUPFAM" id="SSF53098">
    <property type="entry name" value="Ribonuclease H-like"/>
    <property type="match status" value="1"/>
</dbReference>
<dbReference type="InterPro" id="IPR041373">
    <property type="entry name" value="RT_RNaseH"/>
</dbReference>
<dbReference type="CDD" id="cd09274">
    <property type="entry name" value="RNase_HI_RT_Ty3"/>
    <property type="match status" value="1"/>
</dbReference>
<dbReference type="InterPro" id="IPR012337">
    <property type="entry name" value="RNaseH-like_sf"/>
</dbReference>
<proteinExistence type="predicted"/>
<dbReference type="Pfam" id="PF17921">
    <property type="entry name" value="Integrase_H2C2"/>
    <property type="match status" value="1"/>
</dbReference>
<dbReference type="GO" id="GO:0004519">
    <property type="term" value="F:endonuclease activity"/>
    <property type="evidence" value="ECO:0007669"/>
    <property type="project" value="UniProtKB-KW"/>
</dbReference>
<evidence type="ECO:0000313" key="10">
    <source>
        <dbReference type="EMBL" id="KRY35446.1"/>
    </source>
</evidence>
<reference evidence="10 11" key="1">
    <citation type="submission" date="2015-01" db="EMBL/GenBank/DDBJ databases">
        <title>Evolution of Trichinella species and genotypes.</title>
        <authorList>
            <person name="Korhonen P.K."/>
            <person name="Edoardo P."/>
            <person name="Giuseppe L.R."/>
            <person name="Gasser R.B."/>
        </authorList>
    </citation>
    <scope>NUCLEOTIDE SEQUENCE [LARGE SCALE GENOMIC DNA]</scope>
    <source>
        <strain evidence="10">ISS3</strain>
    </source>
</reference>
<keyword evidence="6" id="KW-0378">Hydrolase</keyword>
<dbReference type="GO" id="GO:0015074">
    <property type="term" value="P:DNA integration"/>
    <property type="evidence" value="ECO:0007669"/>
    <property type="project" value="InterPro"/>
</dbReference>
<dbReference type="EMBL" id="JYDH01000054">
    <property type="protein sequence ID" value="KRY35446.1"/>
    <property type="molecule type" value="Genomic_DNA"/>
</dbReference>
<keyword evidence="11" id="KW-1185">Reference proteome</keyword>
<dbReference type="InterPro" id="IPR041588">
    <property type="entry name" value="Integrase_H2C2"/>
</dbReference>
<comment type="caution">
    <text evidence="10">The sequence shown here is derived from an EMBL/GenBank/DDBJ whole genome shotgun (WGS) entry which is preliminary data.</text>
</comment>
<dbReference type="PROSITE" id="PS50994">
    <property type="entry name" value="INTEGRASE"/>
    <property type="match status" value="1"/>
</dbReference>
<feature type="region of interest" description="Disordered" evidence="8">
    <location>
        <begin position="1641"/>
        <end position="1661"/>
    </location>
</feature>
<dbReference type="FunFam" id="3.30.70.270:FF:000045">
    <property type="entry name" value="Transposon Tf2-7 polyprotein"/>
    <property type="match status" value="1"/>
</dbReference>
<dbReference type="InterPro" id="IPR043128">
    <property type="entry name" value="Rev_trsase/Diguanyl_cyclase"/>
</dbReference>
<evidence type="ECO:0000256" key="4">
    <source>
        <dbReference type="ARBA" id="ARBA00022722"/>
    </source>
</evidence>
<dbReference type="Proteomes" id="UP000054776">
    <property type="component" value="Unassembled WGS sequence"/>
</dbReference>
<organism evidence="10 11">
    <name type="scientific">Trichinella spiralis</name>
    <name type="common">Trichina worm</name>
    <dbReference type="NCBI Taxonomy" id="6334"/>
    <lineage>
        <taxon>Eukaryota</taxon>
        <taxon>Metazoa</taxon>
        <taxon>Ecdysozoa</taxon>
        <taxon>Nematoda</taxon>
        <taxon>Enoplea</taxon>
        <taxon>Dorylaimia</taxon>
        <taxon>Trichinellida</taxon>
        <taxon>Trichinellidae</taxon>
        <taxon>Trichinella</taxon>
    </lineage>
</organism>